<gene>
    <name evidence="2" type="ORF">AFUS01_LOCUS28750</name>
</gene>
<reference evidence="2" key="1">
    <citation type="submission" date="2021-06" db="EMBL/GenBank/DDBJ databases">
        <authorList>
            <person name="Hodson N. C."/>
            <person name="Mongue J. A."/>
            <person name="Jaron S. K."/>
        </authorList>
    </citation>
    <scope>NUCLEOTIDE SEQUENCE</scope>
</reference>
<comment type="caution">
    <text evidence="2">The sequence shown here is derived from an EMBL/GenBank/DDBJ whole genome shotgun (WGS) entry which is preliminary data.</text>
</comment>
<dbReference type="AlphaFoldDB" id="A0A8J2KHT1"/>
<evidence type="ECO:0000313" key="3">
    <source>
        <dbReference type="Proteomes" id="UP000708208"/>
    </source>
</evidence>
<feature type="compositionally biased region" description="Polar residues" evidence="1">
    <location>
        <begin position="352"/>
        <end position="369"/>
    </location>
</feature>
<sequence>MIDQILSVNINTMKKICCALSDFKDCVMKINIHHVCGGGPEEKHPNDGDIAKYALKTLDKSLLAFVAHSCHQEGFHRPGKCKQDDEPRNDLGYLREARNEGFETTPETFPRTSNDLESSATMTFTLKPLLVPLFPDERPQGMSNLSATFREKLHPNLSTSLRNKLNSTEKWKSQVVDEVLAAKVRNASLKYQNPLINHTLTANMAERRIDSGGSSGKDLAPVTANSSSTVSLVVTNSSRNSRIGSGRAFNFINPNQQAEENKIESKITGFYNTSYEITKPTAIIGSNIKANFAVPSWTPSTTVKTSSTVKTTSSTSTAATTTTTTTSRSSTTTTATSSTTTRPADIPEVPNRSMSPRILNNNANGNSLRDLNRALGLSPPSTTPSPKRIDIKSRKNQPEQLNLSNSTKAEESKNSGNFSASEVPIKVFMVWLSTFFV</sequence>
<feature type="region of interest" description="Disordered" evidence="1">
    <location>
        <begin position="297"/>
        <end position="418"/>
    </location>
</feature>
<accession>A0A8J2KHT1</accession>
<feature type="compositionally biased region" description="Low complexity" evidence="1">
    <location>
        <begin position="298"/>
        <end position="344"/>
    </location>
</feature>
<organism evidence="2 3">
    <name type="scientific">Allacma fusca</name>
    <dbReference type="NCBI Taxonomy" id="39272"/>
    <lineage>
        <taxon>Eukaryota</taxon>
        <taxon>Metazoa</taxon>
        <taxon>Ecdysozoa</taxon>
        <taxon>Arthropoda</taxon>
        <taxon>Hexapoda</taxon>
        <taxon>Collembola</taxon>
        <taxon>Symphypleona</taxon>
        <taxon>Sminthuridae</taxon>
        <taxon>Allacma</taxon>
    </lineage>
</organism>
<feature type="compositionally biased region" description="Basic and acidic residues" evidence="1">
    <location>
        <begin position="387"/>
        <end position="397"/>
    </location>
</feature>
<dbReference type="EMBL" id="CAJVCH010415321">
    <property type="protein sequence ID" value="CAG7818236.1"/>
    <property type="molecule type" value="Genomic_DNA"/>
</dbReference>
<evidence type="ECO:0000256" key="1">
    <source>
        <dbReference type="SAM" id="MobiDB-lite"/>
    </source>
</evidence>
<name>A0A8J2KHT1_9HEXA</name>
<keyword evidence="3" id="KW-1185">Reference proteome</keyword>
<protein>
    <submittedName>
        <fullName evidence="2">Uncharacterized protein</fullName>
    </submittedName>
</protein>
<dbReference type="Proteomes" id="UP000708208">
    <property type="component" value="Unassembled WGS sequence"/>
</dbReference>
<feature type="compositionally biased region" description="Polar residues" evidence="1">
    <location>
        <begin position="398"/>
        <end position="407"/>
    </location>
</feature>
<proteinExistence type="predicted"/>
<evidence type="ECO:0000313" key="2">
    <source>
        <dbReference type="EMBL" id="CAG7818236.1"/>
    </source>
</evidence>